<dbReference type="EMBL" id="QEAM01000204">
    <property type="protein sequence ID" value="TPX43929.1"/>
    <property type="molecule type" value="Genomic_DNA"/>
</dbReference>
<evidence type="ECO:0000313" key="3">
    <source>
        <dbReference type="EMBL" id="TPX43929.1"/>
    </source>
</evidence>
<reference evidence="3 4" key="1">
    <citation type="journal article" date="2019" name="Sci. Rep.">
        <title>Comparative genomics of chytrid fungi reveal insights into the obligate biotrophic and pathogenic lifestyle of Synchytrium endobioticum.</title>
        <authorList>
            <person name="van de Vossenberg B.T.L.H."/>
            <person name="Warris S."/>
            <person name="Nguyen H.D.T."/>
            <person name="van Gent-Pelzer M.P.E."/>
            <person name="Joly D.L."/>
            <person name="van de Geest H.C."/>
            <person name="Bonants P.J.M."/>
            <person name="Smith D.S."/>
            <person name="Levesque C.A."/>
            <person name="van der Lee T.A.J."/>
        </authorList>
    </citation>
    <scope>NUCLEOTIDE SEQUENCE [LARGE SCALE GENOMIC DNA]</scope>
    <source>
        <strain evidence="3 4">LEV6574</strain>
    </source>
</reference>
<evidence type="ECO:0000256" key="2">
    <source>
        <dbReference type="SAM" id="MobiDB-lite"/>
    </source>
</evidence>
<gene>
    <name evidence="3" type="ORF">SeLEV6574_g04801</name>
</gene>
<evidence type="ECO:0000313" key="4">
    <source>
        <dbReference type="Proteomes" id="UP000320475"/>
    </source>
</evidence>
<dbReference type="AlphaFoldDB" id="A0A507CXJ4"/>
<accession>A0A507CXJ4</accession>
<feature type="region of interest" description="Disordered" evidence="2">
    <location>
        <begin position="439"/>
        <end position="472"/>
    </location>
</feature>
<dbReference type="Proteomes" id="UP000320475">
    <property type="component" value="Unassembled WGS sequence"/>
</dbReference>
<comment type="caution">
    <text evidence="3">The sequence shown here is derived from an EMBL/GenBank/DDBJ whole genome shotgun (WGS) entry which is preliminary data.</text>
</comment>
<feature type="compositionally biased region" description="Low complexity" evidence="2">
    <location>
        <begin position="447"/>
        <end position="472"/>
    </location>
</feature>
<name>A0A507CXJ4_9FUNG</name>
<keyword evidence="1" id="KW-0175">Coiled coil</keyword>
<organism evidence="3 4">
    <name type="scientific">Synchytrium endobioticum</name>
    <dbReference type="NCBI Taxonomy" id="286115"/>
    <lineage>
        <taxon>Eukaryota</taxon>
        <taxon>Fungi</taxon>
        <taxon>Fungi incertae sedis</taxon>
        <taxon>Chytridiomycota</taxon>
        <taxon>Chytridiomycota incertae sedis</taxon>
        <taxon>Chytridiomycetes</taxon>
        <taxon>Synchytriales</taxon>
        <taxon>Synchytriaceae</taxon>
        <taxon>Synchytrium</taxon>
    </lineage>
</organism>
<feature type="coiled-coil region" evidence="1">
    <location>
        <begin position="337"/>
        <end position="364"/>
    </location>
</feature>
<proteinExistence type="predicted"/>
<dbReference type="OrthoDB" id="2172091at2759"/>
<sequence length="472" mass="52843">MQFPPPTKYSIQLATVKLRNQETKWKELLSLLESVHTDLNVTAERYRVLLHWALQLFLAMQRFDRRIDMDVLERKVPRIYVLPAVVMTRVLLLVAGASVNSPALATALGVFLGTDYLSSQASIRVSNQSGIGTRESACPNLSLWLSAVRTFLERARYEVQETTPHIAHGFIVDSLQPLLDNAQSLEDQLGNITERAAEISFEETTKKVRKITEIIRGTVRLDARLKPLNDLVISQSRDELWHQTMAQYKKLRKLYFECSAKVDSIQTTLKETRRVAGLLAEMSESARRDVQNFDGSRFEAQVNLPVSGLLHALPVLPPLESKQNYSIATGTAFEHIRLEVQKTSKKLNADVETLQEENTRCVREIVFAKDHVNHVVLDLAEWLSVREGEASKTRPSPSHIVHATVNGVLPWGVRKCVEEAGSIIIKNLQATTARITTIRKGMDENGSESSTNPTSTTSTITTPEPTSSVLSL</sequence>
<evidence type="ECO:0000256" key="1">
    <source>
        <dbReference type="SAM" id="Coils"/>
    </source>
</evidence>
<protein>
    <submittedName>
        <fullName evidence="3">Uncharacterized protein</fullName>
    </submittedName>
</protein>